<evidence type="ECO:0000313" key="6">
    <source>
        <dbReference type="EMBL" id="PRW62776.1"/>
    </source>
</evidence>
<dbReference type="PRINTS" id="PR00598">
    <property type="entry name" value="HTHMARR"/>
</dbReference>
<dbReference type="PROSITE" id="PS01117">
    <property type="entry name" value="HTH_MARR_1"/>
    <property type="match status" value="1"/>
</dbReference>
<dbReference type="InParanoid" id="A0A2T0GUH9"/>
<keyword evidence="7" id="KW-1185">Reference proteome</keyword>
<protein>
    <submittedName>
        <fullName evidence="6">MarR family transcriptional regulator</fullName>
    </submittedName>
</protein>
<keyword evidence="1" id="KW-0805">Transcription regulation</keyword>
<dbReference type="PROSITE" id="PS50995">
    <property type="entry name" value="HTH_MARR_2"/>
    <property type="match status" value="1"/>
</dbReference>
<dbReference type="STRING" id="1050202.GCA_000384035_03736"/>
<evidence type="ECO:0000313" key="7">
    <source>
        <dbReference type="Proteomes" id="UP000239352"/>
    </source>
</evidence>
<reference evidence="6 7" key="1">
    <citation type="submission" date="2018-03" db="EMBL/GenBank/DDBJ databases">
        <title>Actinopolyspora mortivallis from Sahara, screening for active biomolecules.</title>
        <authorList>
            <person name="Selama O."/>
            <person name="Wellington E.M.H."/>
            <person name="Hacene H."/>
        </authorList>
    </citation>
    <scope>NUCLEOTIDE SEQUENCE [LARGE SCALE GENOMIC DNA]</scope>
    <source>
        <strain evidence="6 7">M5A</strain>
    </source>
</reference>
<keyword evidence="2" id="KW-0238">DNA-binding</keyword>
<sequence>MVSEGRPQEHRAGEGGDPSRGAERDSAAAEVEHELAMLFRRARKMSSTVAAEIHPELDPASYSLLLMVADTGSLRAIDAAERIGLDKSTVSRQVANLVRLDLLSRVPDPEDGRARIIQLSESGRARLDAARERRARRLRDDFAQWSTEDLHQFARLLGKLNAMY</sequence>
<comment type="caution">
    <text evidence="6">The sequence shown here is derived from an EMBL/GenBank/DDBJ whole genome shotgun (WGS) entry which is preliminary data.</text>
</comment>
<dbReference type="GO" id="GO:0003677">
    <property type="term" value="F:DNA binding"/>
    <property type="evidence" value="ECO:0007669"/>
    <property type="project" value="UniProtKB-KW"/>
</dbReference>
<feature type="domain" description="HTH marR-type" evidence="5">
    <location>
        <begin position="28"/>
        <end position="162"/>
    </location>
</feature>
<name>A0A2T0GUH9_ACTMO</name>
<dbReference type="InterPro" id="IPR023187">
    <property type="entry name" value="Tscrpt_reg_MarR-type_CS"/>
</dbReference>
<dbReference type="AlphaFoldDB" id="A0A2T0GUH9"/>
<dbReference type="InterPro" id="IPR036390">
    <property type="entry name" value="WH_DNA-bd_sf"/>
</dbReference>
<dbReference type="GO" id="GO:0003700">
    <property type="term" value="F:DNA-binding transcription factor activity"/>
    <property type="evidence" value="ECO:0007669"/>
    <property type="project" value="InterPro"/>
</dbReference>
<organism evidence="6 7">
    <name type="scientific">Actinopolyspora mortivallis</name>
    <dbReference type="NCBI Taxonomy" id="33906"/>
    <lineage>
        <taxon>Bacteria</taxon>
        <taxon>Bacillati</taxon>
        <taxon>Actinomycetota</taxon>
        <taxon>Actinomycetes</taxon>
        <taxon>Actinopolysporales</taxon>
        <taxon>Actinopolysporaceae</taxon>
        <taxon>Actinopolyspora</taxon>
    </lineage>
</organism>
<gene>
    <name evidence="6" type="ORF">CEP50_13665</name>
</gene>
<dbReference type="EMBL" id="PVSR01000025">
    <property type="protein sequence ID" value="PRW62776.1"/>
    <property type="molecule type" value="Genomic_DNA"/>
</dbReference>
<keyword evidence="3" id="KW-0804">Transcription</keyword>
<evidence type="ECO:0000259" key="5">
    <source>
        <dbReference type="PROSITE" id="PS50995"/>
    </source>
</evidence>
<dbReference type="InterPro" id="IPR036388">
    <property type="entry name" value="WH-like_DNA-bd_sf"/>
</dbReference>
<dbReference type="Gene3D" id="1.10.10.10">
    <property type="entry name" value="Winged helix-like DNA-binding domain superfamily/Winged helix DNA-binding domain"/>
    <property type="match status" value="1"/>
</dbReference>
<accession>A0A2T0GUH9</accession>
<dbReference type="InterPro" id="IPR039422">
    <property type="entry name" value="MarR/SlyA-like"/>
</dbReference>
<dbReference type="Pfam" id="PF12802">
    <property type="entry name" value="MarR_2"/>
    <property type="match status" value="1"/>
</dbReference>
<dbReference type="Proteomes" id="UP000239352">
    <property type="component" value="Unassembled WGS sequence"/>
</dbReference>
<proteinExistence type="predicted"/>
<dbReference type="InterPro" id="IPR000835">
    <property type="entry name" value="HTH_MarR-typ"/>
</dbReference>
<evidence type="ECO:0000256" key="2">
    <source>
        <dbReference type="ARBA" id="ARBA00023125"/>
    </source>
</evidence>
<dbReference type="SMART" id="SM00347">
    <property type="entry name" value="HTH_MARR"/>
    <property type="match status" value="1"/>
</dbReference>
<dbReference type="SUPFAM" id="SSF46785">
    <property type="entry name" value="Winged helix' DNA-binding domain"/>
    <property type="match status" value="1"/>
</dbReference>
<dbReference type="GO" id="GO:0006950">
    <property type="term" value="P:response to stress"/>
    <property type="evidence" value="ECO:0007669"/>
    <property type="project" value="TreeGrafter"/>
</dbReference>
<evidence type="ECO:0000256" key="3">
    <source>
        <dbReference type="ARBA" id="ARBA00023163"/>
    </source>
</evidence>
<evidence type="ECO:0000256" key="4">
    <source>
        <dbReference type="SAM" id="MobiDB-lite"/>
    </source>
</evidence>
<feature type="region of interest" description="Disordered" evidence="4">
    <location>
        <begin position="1"/>
        <end position="28"/>
    </location>
</feature>
<dbReference type="PANTHER" id="PTHR33164">
    <property type="entry name" value="TRANSCRIPTIONAL REGULATOR, MARR FAMILY"/>
    <property type="match status" value="1"/>
</dbReference>
<dbReference type="PANTHER" id="PTHR33164:SF57">
    <property type="entry name" value="MARR-FAMILY TRANSCRIPTIONAL REGULATOR"/>
    <property type="match status" value="1"/>
</dbReference>
<feature type="compositionally biased region" description="Basic and acidic residues" evidence="4">
    <location>
        <begin position="1"/>
        <end position="14"/>
    </location>
</feature>
<evidence type="ECO:0000256" key="1">
    <source>
        <dbReference type="ARBA" id="ARBA00023015"/>
    </source>
</evidence>